<dbReference type="GO" id="GO:0046872">
    <property type="term" value="F:metal ion binding"/>
    <property type="evidence" value="ECO:0007669"/>
    <property type="project" value="UniProtKB-KW"/>
</dbReference>
<keyword evidence="1" id="KW-0479">Metal-binding</keyword>
<comment type="caution">
    <text evidence="5">The sequence shown here is derived from an EMBL/GenBank/DDBJ whole genome shotgun (WGS) entry which is preliminary data.</text>
</comment>
<dbReference type="EMBL" id="SMSI01000003">
    <property type="protein sequence ID" value="TDH35110.1"/>
    <property type="molecule type" value="Genomic_DNA"/>
</dbReference>
<dbReference type="GO" id="GO:0008758">
    <property type="term" value="F:UDP-2,3-diacylglucosamine hydrolase activity"/>
    <property type="evidence" value="ECO:0007669"/>
    <property type="project" value="TreeGrafter"/>
</dbReference>
<dbReference type="InterPro" id="IPR029052">
    <property type="entry name" value="Metallo-depent_PP-like"/>
</dbReference>
<keyword evidence="3" id="KW-0732">Signal</keyword>
<feature type="chain" id="PRO_5020563803" evidence="3">
    <location>
        <begin position="23"/>
        <end position="299"/>
    </location>
</feature>
<evidence type="ECO:0000313" key="6">
    <source>
        <dbReference type="Proteomes" id="UP000295131"/>
    </source>
</evidence>
<organism evidence="5 6">
    <name type="scientific">Pseudohoeflea suaedae</name>
    <dbReference type="NCBI Taxonomy" id="877384"/>
    <lineage>
        <taxon>Bacteria</taxon>
        <taxon>Pseudomonadati</taxon>
        <taxon>Pseudomonadota</taxon>
        <taxon>Alphaproteobacteria</taxon>
        <taxon>Hyphomicrobiales</taxon>
        <taxon>Rhizobiaceae</taxon>
        <taxon>Pseudohoeflea</taxon>
    </lineage>
</organism>
<gene>
    <name evidence="5" type="ORF">E2A64_15480</name>
</gene>
<evidence type="ECO:0000256" key="1">
    <source>
        <dbReference type="ARBA" id="ARBA00022723"/>
    </source>
</evidence>
<reference evidence="5 6" key="1">
    <citation type="journal article" date="2013" name="Int. J. Syst. Evol. Microbiol.">
        <title>Hoeflea suaedae sp. nov., an endophytic bacterium isolated from the root of the halophyte Suaeda maritima.</title>
        <authorList>
            <person name="Chung E.J."/>
            <person name="Park J.A."/>
            <person name="Pramanik P."/>
            <person name="Bibi F."/>
            <person name="Jeon C.O."/>
            <person name="Chung Y.R."/>
        </authorList>
    </citation>
    <scope>NUCLEOTIDE SEQUENCE [LARGE SCALE GENOMIC DNA]</scope>
    <source>
        <strain evidence="5 6">YC6898</strain>
    </source>
</reference>
<feature type="domain" description="Calcineurin-like phosphoesterase" evidence="4">
    <location>
        <begin position="52"/>
        <end position="240"/>
    </location>
</feature>
<dbReference type="RefSeq" id="WP_133285395.1">
    <property type="nucleotide sequence ID" value="NZ_SMSI01000003.1"/>
</dbReference>
<dbReference type="InterPro" id="IPR051158">
    <property type="entry name" value="Metallophosphoesterase_sf"/>
</dbReference>
<dbReference type="OrthoDB" id="9780884at2"/>
<dbReference type="AlphaFoldDB" id="A0A4R5PJX1"/>
<dbReference type="CDD" id="cd07385">
    <property type="entry name" value="MPP_YkuE_C"/>
    <property type="match status" value="1"/>
</dbReference>
<dbReference type="Gene3D" id="3.60.21.10">
    <property type="match status" value="1"/>
</dbReference>
<protein>
    <submittedName>
        <fullName evidence="5">Metallophosphoesterase</fullName>
    </submittedName>
</protein>
<dbReference type="PANTHER" id="PTHR31302">
    <property type="entry name" value="TRANSMEMBRANE PROTEIN WITH METALLOPHOSPHOESTERASE DOMAIN-RELATED"/>
    <property type="match status" value="1"/>
</dbReference>
<dbReference type="GO" id="GO:0016020">
    <property type="term" value="C:membrane"/>
    <property type="evidence" value="ECO:0007669"/>
    <property type="project" value="GOC"/>
</dbReference>
<evidence type="ECO:0000256" key="2">
    <source>
        <dbReference type="ARBA" id="ARBA00022801"/>
    </source>
</evidence>
<name>A0A4R5PJX1_9HYPH</name>
<dbReference type="PANTHER" id="PTHR31302:SF31">
    <property type="entry name" value="PHOSPHODIESTERASE YAEI"/>
    <property type="match status" value="1"/>
</dbReference>
<evidence type="ECO:0000259" key="4">
    <source>
        <dbReference type="Pfam" id="PF00149"/>
    </source>
</evidence>
<sequence>MITRRDLLKLLGAGFVTLAATAAYPFTEVFGKPRVTEYRLSPRGWPMDLKLRAAVIADIHACEPWMTASRIEAICRQTTELDPDIILLLGDYVSGTKFVTRTVEASEWSAVLGTLRAPLGVHAILGNHDYLHDRPWHRDPSVAPSVLEALQRVGISTYVNEAVPIHKEGARFWLAGLGDQLASPPGLSHDRPGKRGIDDLDMTLAGIPEGEPVILMAHEPDIFPPTDDRVSLTVSGHTHGGQFNLFGWRPVSASRASAKYPAGYFNVGGSELIVSRGLGCSVLPLRVGSYPEILLLELG</sequence>
<accession>A0A4R5PJX1</accession>
<keyword evidence="2" id="KW-0378">Hydrolase</keyword>
<proteinExistence type="predicted"/>
<evidence type="ECO:0000313" key="5">
    <source>
        <dbReference type="EMBL" id="TDH35110.1"/>
    </source>
</evidence>
<evidence type="ECO:0000256" key="3">
    <source>
        <dbReference type="SAM" id="SignalP"/>
    </source>
</evidence>
<dbReference type="Proteomes" id="UP000295131">
    <property type="component" value="Unassembled WGS sequence"/>
</dbReference>
<feature type="signal peptide" evidence="3">
    <location>
        <begin position="1"/>
        <end position="22"/>
    </location>
</feature>
<dbReference type="InterPro" id="IPR004843">
    <property type="entry name" value="Calcineurin-like_PHP"/>
</dbReference>
<dbReference type="SUPFAM" id="SSF56300">
    <property type="entry name" value="Metallo-dependent phosphatases"/>
    <property type="match status" value="1"/>
</dbReference>
<dbReference type="GO" id="GO:0009245">
    <property type="term" value="P:lipid A biosynthetic process"/>
    <property type="evidence" value="ECO:0007669"/>
    <property type="project" value="TreeGrafter"/>
</dbReference>
<keyword evidence="6" id="KW-1185">Reference proteome</keyword>
<dbReference type="Pfam" id="PF00149">
    <property type="entry name" value="Metallophos"/>
    <property type="match status" value="1"/>
</dbReference>